<evidence type="ECO:0000256" key="1">
    <source>
        <dbReference type="SAM" id="Phobius"/>
    </source>
</evidence>
<feature type="domain" description="EamA" evidence="2">
    <location>
        <begin position="149"/>
        <end position="287"/>
    </location>
</feature>
<dbReference type="Proteomes" id="UP000238949">
    <property type="component" value="Unassembled WGS sequence"/>
</dbReference>
<proteinExistence type="predicted"/>
<dbReference type="InterPro" id="IPR037185">
    <property type="entry name" value="EmrE-like"/>
</dbReference>
<dbReference type="OrthoDB" id="6235706at2"/>
<keyword evidence="1" id="KW-1133">Transmembrane helix</keyword>
<name>A0A2S9VAS2_9ALTE</name>
<evidence type="ECO:0000313" key="3">
    <source>
        <dbReference type="EMBL" id="PRO73567.1"/>
    </source>
</evidence>
<keyword evidence="1" id="KW-0812">Transmembrane</keyword>
<dbReference type="EMBL" id="PVNP01000108">
    <property type="protein sequence ID" value="PRO73567.1"/>
    <property type="molecule type" value="Genomic_DNA"/>
</dbReference>
<dbReference type="SUPFAM" id="SSF103481">
    <property type="entry name" value="Multidrug resistance efflux transporter EmrE"/>
    <property type="match status" value="2"/>
</dbReference>
<feature type="transmembrane region" description="Helical" evidence="1">
    <location>
        <begin position="272"/>
        <end position="289"/>
    </location>
</feature>
<comment type="caution">
    <text evidence="3">The sequence shown here is derived from an EMBL/GenBank/DDBJ whole genome shotgun (WGS) entry which is preliminary data.</text>
</comment>
<organism evidence="3 4">
    <name type="scientific">Alteromonas alba</name>
    <dbReference type="NCBI Taxonomy" id="2079529"/>
    <lineage>
        <taxon>Bacteria</taxon>
        <taxon>Pseudomonadati</taxon>
        <taxon>Pseudomonadota</taxon>
        <taxon>Gammaproteobacteria</taxon>
        <taxon>Alteromonadales</taxon>
        <taxon>Alteromonadaceae</taxon>
        <taxon>Alteromonas/Salinimonas group</taxon>
        <taxon>Alteromonas</taxon>
    </lineage>
</organism>
<feature type="transmembrane region" description="Helical" evidence="1">
    <location>
        <begin position="118"/>
        <end position="138"/>
    </location>
</feature>
<feature type="transmembrane region" description="Helical" evidence="1">
    <location>
        <begin position="93"/>
        <end position="112"/>
    </location>
</feature>
<dbReference type="AlphaFoldDB" id="A0A2S9VAS2"/>
<feature type="transmembrane region" description="Helical" evidence="1">
    <location>
        <begin position="179"/>
        <end position="199"/>
    </location>
</feature>
<accession>A0A2S9VAS2</accession>
<gene>
    <name evidence="3" type="ORF">C6Y40_10915</name>
</gene>
<reference evidence="4" key="1">
    <citation type="journal article" date="2020" name="Int. J. Syst. Evol. Microbiol.">
        <title>Alteromonas alba sp. nov., a marine bacterium isolated from the seawater of the West Pacific Ocean.</title>
        <authorList>
            <person name="Sun C."/>
            <person name="Wu Y.-H."/>
            <person name="Xamxidin M."/>
            <person name="Cheng H."/>
            <person name="Xu X.-W."/>
        </authorList>
    </citation>
    <scope>NUCLEOTIDE SEQUENCE [LARGE SCALE GENOMIC DNA]</scope>
    <source>
        <strain evidence="4">190</strain>
    </source>
</reference>
<feature type="domain" description="EamA" evidence="2">
    <location>
        <begin position="2"/>
        <end position="134"/>
    </location>
</feature>
<dbReference type="PANTHER" id="PTHR22911">
    <property type="entry name" value="ACYL-MALONYL CONDENSING ENZYME-RELATED"/>
    <property type="match status" value="1"/>
</dbReference>
<dbReference type="GO" id="GO:0016020">
    <property type="term" value="C:membrane"/>
    <property type="evidence" value="ECO:0007669"/>
    <property type="project" value="InterPro"/>
</dbReference>
<dbReference type="Gene3D" id="1.10.3730.20">
    <property type="match status" value="1"/>
</dbReference>
<keyword evidence="4" id="KW-1185">Reference proteome</keyword>
<feature type="transmembrane region" description="Helical" evidence="1">
    <location>
        <begin position="61"/>
        <end position="81"/>
    </location>
</feature>
<evidence type="ECO:0000259" key="2">
    <source>
        <dbReference type="Pfam" id="PF00892"/>
    </source>
</evidence>
<dbReference type="InterPro" id="IPR000620">
    <property type="entry name" value="EamA_dom"/>
</dbReference>
<feature type="transmembrane region" description="Helical" evidence="1">
    <location>
        <begin position="150"/>
        <end position="167"/>
    </location>
</feature>
<keyword evidence="1" id="KW-0472">Membrane</keyword>
<dbReference type="PANTHER" id="PTHR22911:SF137">
    <property type="entry name" value="SOLUTE CARRIER FAMILY 35 MEMBER G2-RELATED"/>
    <property type="match status" value="1"/>
</dbReference>
<sequence>MGEFAALSAALCWAVSARLFQTLGKFFSPLSLNFWKGVVSVGLLLSVSQLLTPPGQLPTAVWGWLLLSGVIGIGLGDTFFFQALNKIGDAQSILIAETLAPVLTALLAMAWIGEWLSWQQWLAVALVIISVDVIVKIHRRAALTLFSPTGYVYAALAALCQAAGAVISRDVLTSFEIDAFNASLIRLLGGLLIVCLLMVFTRQRWLPTTTDKGKTWRLFILAVFIGTFMALTLQMLAFSYTKAAVAQTLLAASVLLSLGIGWLLGDRVNRNVAVWSALAVAGIAMLVWLE</sequence>
<feature type="transmembrane region" description="Helical" evidence="1">
    <location>
        <begin position="219"/>
        <end position="238"/>
    </location>
</feature>
<protein>
    <submittedName>
        <fullName evidence="3">EamA family transporter</fullName>
    </submittedName>
</protein>
<evidence type="ECO:0000313" key="4">
    <source>
        <dbReference type="Proteomes" id="UP000238949"/>
    </source>
</evidence>
<dbReference type="Pfam" id="PF00892">
    <property type="entry name" value="EamA"/>
    <property type="match status" value="2"/>
</dbReference>
<feature type="transmembrane region" description="Helical" evidence="1">
    <location>
        <begin position="244"/>
        <end position="265"/>
    </location>
</feature>